<reference evidence="2" key="1">
    <citation type="submission" date="2015-07" db="EMBL/GenBank/DDBJ databases">
        <title>Draft genome sequence of the purine-degrading Gottschalkia purinilyticum DSM 1384 (formerly Clostridium purinilyticum).</title>
        <authorList>
            <person name="Poehlein A."/>
            <person name="Schiel-Bengelsdorf B."/>
            <person name="Bengelsdorf F.R."/>
            <person name="Daniel R."/>
            <person name="Duerre P."/>
        </authorList>
    </citation>
    <scope>NUCLEOTIDE SEQUENCE [LARGE SCALE GENOMIC DNA]</scope>
    <source>
        <strain evidence="2">DSM 1384</strain>
    </source>
</reference>
<proteinExistence type="predicted"/>
<evidence type="ECO:0000313" key="1">
    <source>
        <dbReference type="EMBL" id="KNF06954.1"/>
    </source>
</evidence>
<accession>A0A0L0W625</accession>
<comment type="caution">
    <text evidence="1">The sequence shown here is derived from an EMBL/GenBank/DDBJ whole genome shotgun (WGS) entry which is preliminary data.</text>
</comment>
<evidence type="ECO:0000313" key="2">
    <source>
        <dbReference type="Proteomes" id="UP000037267"/>
    </source>
</evidence>
<gene>
    <name evidence="1" type="ORF">CLPU_49c00020</name>
</gene>
<dbReference type="Proteomes" id="UP000037267">
    <property type="component" value="Unassembled WGS sequence"/>
</dbReference>
<organism evidence="1 2">
    <name type="scientific">Gottschalkia purinilytica</name>
    <name type="common">Clostridium purinilyticum</name>
    <dbReference type="NCBI Taxonomy" id="1503"/>
    <lineage>
        <taxon>Bacteria</taxon>
        <taxon>Bacillati</taxon>
        <taxon>Bacillota</taxon>
        <taxon>Tissierellia</taxon>
        <taxon>Tissierellales</taxon>
        <taxon>Gottschalkiaceae</taxon>
        <taxon>Gottschalkia</taxon>
    </lineage>
</organism>
<dbReference type="RefSeq" id="WP_050379117.1">
    <property type="nucleotide sequence ID" value="NZ_LGSS01000049.1"/>
</dbReference>
<sequence>MCNDCKECLLNNIEIHSLKLEDTIKKLKDSTKIRITFWNNRVYEGYIKLNDKGEIIFTSDNQENYLCDLVEFIAKVELI</sequence>
<protein>
    <submittedName>
        <fullName evidence="1">Uncharacterized protein</fullName>
    </submittedName>
</protein>
<dbReference type="EMBL" id="LGSS01000049">
    <property type="protein sequence ID" value="KNF06954.1"/>
    <property type="molecule type" value="Genomic_DNA"/>
</dbReference>
<name>A0A0L0W625_GOTPU</name>
<keyword evidence="2" id="KW-1185">Reference proteome</keyword>
<dbReference type="AlphaFoldDB" id="A0A0L0W625"/>
<dbReference type="STRING" id="1503.CLPU_49c00020"/>